<feature type="region of interest" description="Disordered" evidence="5">
    <location>
        <begin position="461"/>
        <end position="504"/>
    </location>
</feature>
<feature type="compositionally biased region" description="Low complexity" evidence="5">
    <location>
        <begin position="257"/>
        <end position="269"/>
    </location>
</feature>
<feature type="transmembrane region" description="Helical" evidence="6">
    <location>
        <begin position="140"/>
        <end position="161"/>
    </location>
</feature>
<evidence type="ECO:0000313" key="8">
    <source>
        <dbReference type="Proteomes" id="UP000037751"/>
    </source>
</evidence>
<feature type="transmembrane region" description="Helical" evidence="6">
    <location>
        <begin position="399"/>
        <end position="421"/>
    </location>
</feature>
<gene>
    <name evidence="7" type="ORF">Malapachy_0378</name>
</gene>
<reference evidence="7 8" key="1">
    <citation type="submission" date="2015-07" db="EMBL/GenBank/DDBJ databases">
        <title>Draft Genome Sequence of Malassezia furfur CBS1878 and Malassezia pachydermatis CBS1879.</title>
        <authorList>
            <person name="Triana S."/>
            <person name="Ohm R."/>
            <person name="Gonzalez A."/>
            <person name="DeCock H."/>
            <person name="Restrepo S."/>
            <person name="Celis A."/>
        </authorList>
    </citation>
    <scope>NUCLEOTIDE SEQUENCE [LARGE SCALE GENOMIC DNA]</scope>
    <source>
        <strain evidence="7 8">CBS 1879</strain>
    </source>
</reference>
<evidence type="ECO:0000256" key="3">
    <source>
        <dbReference type="ARBA" id="ARBA00022989"/>
    </source>
</evidence>
<feature type="compositionally biased region" description="Low complexity" evidence="5">
    <location>
        <begin position="466"/>
        <end position="504"/>
    </location>
</feature>
<dbReference type="OrthoDB" id="2504919at2759"/>
<feature type="transmembrane region" description="Helical" evidence="6">
    <location>
        <begin position="70"/>
        <end position="90"/>
    </location>
</feature>
<dbReference type="GeneID" id="28726774"/>
<dbReference type="VEuPathDB" id="FungiDB:Malapachy_0378"/>
<dbReference type="Proteomes" id="UP000037751">
    <property type="component" value="Unassembled WGS sequence"/>
</dbReference>
<feature type="transmembrane region" description="Helical" evidence="6">
    <location>
        <begin position="341"/>
        <end position="360"/>
    </location>
</feature>
<feature type="transmembrane region" description="Helical" evidence="6">
    <location>
        <begin position="6"/>
        <end position="24"/>
    </location>
</feature>
<organism evidence="7 8">
    <name type="scientific">Malassezia pachydermatis</name>
    <dbReference type="NCBI Taxonomy" id="77020"/>
    <lineage>
        <taxon>Eukaryota</taxon>
        <taxon>Fungi</taxon>
        <taxon>Dikarya</taxon>
        <taxon>Basidiomycota</taxon>
        <taxon>Ustilaginomycotina</taxon>
        <taxon>Malasseziomycetes</taxon>
        <taxon>Malasseziales</taxon>
        <taxon>Malasseziaceae</taxon>
        <taxon>Malassezia</taxon>
    </lineage>
</organism>
<dbReference type="GO" id="GO:0015095">
    <property type="term" value="F:magnesium ion transmembrane transporter activity"/>
    <property type="evidence" value="ECO:0007669"/>
    <property type="project" value="InterPro"/>
</dbReference>
<keyword evidence="2 6" id="KW-0812">Transmembrane</keyword>
<evidence type="ECO:0000256" key="2">
    <source>
        <dbReference type="ARBA" id="ARBA00022692"/>
    </source>
</evidence>
<evidence type="ECO:0000256" key="1">
    <source>
        <dbReference type="ARBA" id="ARBA00004141"/>
    </source>
</evidence>
<sequence length="577" mass="62816">MDVWVAVGIGLIASFIQSLGLTLQRRSHLQNERLPAEERCSEWRRPLWVTGFVVFLGANISGTLFQIGSLPVVILAPLGAVSLLYNAFLARIMLNDLLSQHMLTGTCLIAAGAIAIGYFGTVPHAPRSLEDLIALYHRPAFVALALLFSLVFISLLTMAHLTEWQLTWQPPADVHKSFVRRRYRTGFRRFLTVPSLATVAEVSENSSGIATPFATSNIDDRVHRFSEGDINAVKKMHGTLPSDPRVSKPIHYGAISRSQSRRLSSPSVTEETEPSQAGSSTDPMASRTALDMPAHRPTVLALAVIYSSVSGTLSGVCLLMAKSGVDLLILSLQGHNQFRSWGSWSLVILMLLAALLQLWYLHKSVKLADPVLVAPLAFCFYNISSITLGLVYFDDVAQLSWTSMFMVMLGTMVLLCGVWVISLDRSGPDTTEEDATFWGPGWQDPISYDATNSPPCIDVEQQETVTSPESTSSSGSSHLPPLVLPSTPRRPTSGPSTPTSKPRSLSISLDHALTEGMHTTDHAHMKSTHQPTLYGILVERGLSIGISPSSPGFHVHARRRVSSPLSPSEQHDSPSLA</sequence>
<feature type="transmembrane region" description="Helical" evidence="6">
    <location>
        <begin position="372"/>
        <end position="393"/>
    </location>
</feature>
<feature type="transmembrane region" description="Helical" evidence="6">
    <location>
        <begin position="299"/>
        <end position="321"/>
    </location>
</feature>
<comment type="caution">
    <text evidence="7">The sequence shown here is derived from an EMBL/GenBank/DDBJ whole genome shotgun (WGS) entry which is preliminary data.</text>
</comment>
<evidence type="ECO:0000256" key="4">
    <source>
        <dbReference type="ARBA" id="ARBA00023136"/>
    </source>
</evidence>
<dbReference type="Pfam" id="PF05653">
    <property type="entry name" value="Mg_trans_NIPA"/>
    <property type="match status" value="2"/>
</dbReference>
<comment type="subcellular location">
    <subcellularLocation>
        <location evidence="1">Membrane</location>
        <topology evidence="1">Multi-pass membrane protein</topology>
    </subcellularLocation>
</comment>
<feature type="transmembrane region" description="Helical" evidence="6">
    <location>
        <begin position="45"/>
        <end position="64"/>
    </location>
</feature>
<evidence type="ECO:0000256" key="5">
    <source>
        <dbReference type="SAM" id="MobiDB-lite"/>
    </source>
</evidence>
<dbReference type="AlphaFoldDB" id="A0A0M8MHM7"/>
<keyword evidence="3 6" id="KW-1133">Transmembrane helix</keyword>
<keyword evidence="8" id="KW-1185">Reference proteome</keyword>
<feature type="transmembrane region" description="Helical" evidence="6">
    <location>
        <begin position="102"/>
        <end position="120"/>
    </location>
</feature>
<name>A0A0M8MHM7_9BASI</name>
<dbReference type="RefSeq" id="XP_017990278.1">
    <property type="nucleotide sequence ID" value="XM_018134899.1"/>
</dbReference>
<dbReference type="EMBL" id="LGAV01000010">
    <property type="protein sequence ID" value="KOS12646.1"/>
    <property type="molecule type" value="Genomic_DNA"/>
</dbReference>
<dbReference type="GO" id="GO:0016020">
    <property type="term" value="C:membrane"/>
    <property type="evidence" value="ECO:0007669"/>
    <property type="project" value="UniProtKB-SubCell"/>
</dbReference>
<keyword evidence="4 6" id="KW-0472">Membrane</keyword>
<protein>
    <submittedName>
        <fullName evidence="7">Domain membrane protein</fullName>
    </submittedName>
</protein>
<dbReference type="PANTHER" id="PTHR12570:SF86">
    <property type="entry name" value="ADR321CP"/>
    <property type="match status" value="1"/>
</dbReference>
<dbReference type="InterPro" id="IPR008521">
    <property type="entry name" value="Mg_trans_NIPA"/>
</dbReference>
<evidence type="ECO:0000313" key="7">
    <source>
        <dbReference type="EMBL" id="KOS12646.1"/>
    </source>
</evidence>
<dbReference type="PANTHER" id="PTHR12570">
    <property type="match status" value="1"/>
</dbReference>
<feature type="region of interest" description="Disordered" evidence="5">
    <location>
        <begin position="257"/>
        <end position="287"/>
    </location>
</feature>
<evidence type="ECO:0000256" key="6">
    <source>
        <dbReference type="SAM" id="Phobius"/>
    </source>
</evidence>
<proteinExistence type="predicted"/>
<feature type="region of interest" description="Disordered" evidence="5">
    <location>
        <begin position="555"/>
        <end position="577"/>
    </location>
</feature>
<accession>A0A0M8MHM7</accession>